<dbReference type="GO" id="GO:0009307">
    <property type="term" value="P:DNA restriction-modification system"/>
    <property type="evidence" value="ECO:0007669"/>
    <property type="project" value="UniProtKB-KW"/>
</dbReference>
<keyword evidence="5" id="KW-0540">Nuclease</keyword>
<evidence type="ECO:0000256" key="3">
    <source>
        <dbReference type="ARBA" id="ARBA00023125"/>
    </source>
</evidence>
<evidence type="ECO:0000259" key="4">
    <source>
        <dbReference type="Pfam" id="PF01420"/>
    </source>
</evidence>
<accession>A0A844GVW3</accession>
<dbReference type="Gene3D" id="3.90.220.20">
    <property type="entry name" value="DNA methylase specificity domains"/>
    <property type="match status" value="2"/>
</dbReference>
<dbReference type="AlphaFoldDB" id="A0A844GVW3"/>
<dbReference type="GO" id="GO:0003677">
    <property type="term" value="F:DNA binding"/>
    <property type="evidence" value="ECO:0007669"/>
    <property type="project" value="UniProtKB-KW"/>
</dbReference>
<evidence type="ECO:0000313" key="6">
    <source>
        <dbReference type="Proteomes" id="UP000437131"/>
    </source>
</evidence>
<dbReference type="GO" id="GO:0004519">
    <property type="term" value="F:endonuclease activity"/>
    <property type="evidence" value="ECO:0007669"/>
    <property type="project" value="UniProtKB-KW"/>
</dbReference>
<keyword evidence="2" id="KW-0680">Restriction system</keyword>
<evidence type="ECO:0000256" key="1">
    <source>
        <dbReference type="ARBA" id="ARBA00010923"/>
    </source>
</evidence>
<feature type="domain" description="Type I restriction modification DNA specificity" evidence="4">
    <location>
        <begin position="14"/>
        <end position="117"/>
    </location>
</feature>
<feature type="domain" description="Type I restriction modification DNA specificity" evidence="4">
    <location>
        <begin position="145"/>
        <end position="306"/>
    </location>
</feature>
<comment type="similarity">
    <text evidence="1">Belongs to the type-I restriction system S methylase family.</text>
</comment>
<keyword evidence="5" id="KW-0255">Endonuclease</keyword>
<comment type="caution">
    <text evidence="5">The sequence shown here is derived from an EMBL/GenBank/DDBJ whole genome shotgun (WGS) entry which is preliminary data.</text>
</comment>
<dbReference type="PANTHER" id="PTHR30408:SF12">
    <property type="entry name" value="TYPE I RESTRICTION ENZYME MJAVIII SPECIFICITY SUBUNIT"/>
    <property type="match status" value="1"/>
</dbReference>
<evidence type="ECO:0000256" key="2">
    <source>
        <dbReference type="ARBA" id="ARBA00022747"/>
    </source>
</evidence>
<name>A0A844GVW3_9CHRO</name>
<organism evidence="5 6">
    <name type="scientific">Cyanobacterium aponinum 0216</name>
    <dbReference type="NCBI Taxonomy" id="2676140"/>
    <lineage>
        <taxon>Bacteria</taxon>
        <taxon>Bacillati</taxon>
        <taxon>Cyanobacteriota</taxon>
        <taxon>Cyanophyceae</taxon>
        <taxon>Oscillatoriophycideae</taxon>
        <taxon>Chroococcales</taxon>
        <taxon>Geminocystaceae</taxon>
        <taxon>Cyanobacterium</taxon>
    </lineage>
</organism>
<dbReference type="SUPFAM" id="SSF116734">
    <property type="entry name" value="DNA methylase specificity domain"/>
    <property type="match status" value="2"/>
</dbReference>
<dbReference type="CDD" id="cd17515">
    <property type="entry name" value="RMtype1_S_MjaORF132P_Sau1132ORF3780P-TRD1-CR1_like"/>
    <property type="match status" value="1"/>
</dbReference>
<dbReference type="InterPro" id="IPR052021">
    <property type="entry name" value="Type-I_RS_S_subunit"/>
</dbReference>
<gene>
    <name evidence="5" type="ORF">GGC33_16885</name>
</gene>
<dbReference type="Proteomes" id="UP000437131">
    <property type="component" value="Unassembled WGS sequence"/>
</dbReference>
<dbReference type="InterPro" id="IPR000055">
    <property type="entry name" value="Restrct_endonuc_typeI_TRD"/>
</dbReference>
<evidence type="ECO:0000313" key="5">
    <source>
        <dbReference type="EMBL" id="MTF40587.1"/>
    </source>
</evidence>
<dbReference type="PANTHER" id="PTHR30408">
    <property type="entry name" value="TYPE-1 RESTRICTION ENZYME ECOKI SPECIFICITY PROTEIN"/>
    <property type="match status" value="1"/>
</dbReference>
<dbReference type="Gene3D" id="1.10.287.1120">
    <property type="entry name" value="Bipartite methylase S protein"/>
    <property type="match status" value="1"/>
</dbReference>
<dbReference type="EMBL" id="WMIA01000035">
    <property type="protein sequence ID" value="MTF40587.1"/>
    <property type="molecule type" value="Genomic_DNA"/>
</dbReference>
<reference evidence="5 6" key="1">
    <citation type="submission" date="2019-11" db="EMBL/GenBank/DDBJ databases">
        <title>Isolation of a new High Light Tolerant Cyanobacteria.</title>
        <authorList>
            <person name="Dobson Z."/>
            <person name="Vaughn N."/>
            <person name="Vaughn M."/>
            <person name="Fromme P."/>
            <person name="Mazor Y."/>
        </authorList>
    </citation>
    <scope>NUCLEOTIDE SEQUENCE [LARGE SCALE GENOMIC DNA]</scope>
    <source>
        <strain evidence="5 6">0216</strain>
    </source>
</reference>
<dbReference type="Pfam" id="PF01420">
    <property type="entry name" value="Methylase_S"/>
    <property type="match status" value="2"/>
</dbReference>
<dbReference type="RefSeq" id="WP_015220679.1">
    <property type="nucleotide sequence ID" value="NZ_WMIA01000035.1"/>
</dbReference>
<proteinExistence type="inferred from homology"/>
<dbReference type="InterPro" id="IPR044946">
    <property type="entry name" value="Restrct_endonuc_typeI_TRD_sf"/>
</dbReference>
<sequence>MNEPTVWTTQVTKEANKDDLLISVRAPLGDVNFNPFDKICIGRGLAAIQHESLLLKKYLFEYLVSHQFLFEGYKGATFEAISTDDLRQIKIPLPPLEIQEEIVKACQVIDEEFEKAETIIKSEKEKIENLMKQTLDTFNNKDYQITIGNLTETSSGGTPKSSNSLYYQGGKIPWINSGEVAKGEIYYAEKFITDLGLQNSNAKIFPEETVLLAMYGATAGKCAVLKIKASTNQAICGIFPNDEFISKFLKYQLDFMYEDILGLRHGIARENLSQEIIKNILVIIPPKEKQQEIIFEIEKCEAKIKEAQIIINGIAKRKEAVIYQYL</sequence>
<keyword evidence="5" id="KW-0378">Hydrolase</keyword>
<keyword evidence="3" id="KW-0238">DNA-binding</keyword>
<protein>
    <submittedName>
        <fullName evidence="5">Restriction endonuclease subunit S</fullName>
    </submittedName>
</protein>